<dbReference type="PANTHER" id="PTHR43825">
    <property type="entry name" value="PYRUVATE DEHYDROGENASE E1 COMPONENT"/>
    <property type="match status" value="1"/>
</dbReference>
<dbReference type="EC" id="1.2.4.1" evidence="2 8"/>
<dbReference type="Proteomes" id="UP001597277">
    <property type="component" value="Unassembled WGS sequence"/>
</dbReference>
<keyword evidence="13" id="KW-1185">Reference proteome</keyword>
<dbReference type="SUPFAM" id="SSF52518">
    <property type="entry name" value="Thiamin diphosphate-binding fold (THDP-binding)"/>
    <property type="match status" value="2"/>
</dbReference>
<evidence type="ECO:0000259" key="10">
    <source>
        <dbReference type="Pfam" id="PF17831"/>
    </source>
</evidence>
<comment type="catalytic activity">
    <reaction evidence="7 8">
        <text>N(6)-[(R)-lipoyl]-L-lysyl-[protein] + pyruvate + H(+) = N(6)-[(R)-S(8)-acetyldihydrolipoyl]-L-lysyl-[protein] + CO2</text>
        <dbReference type="Rhea" id="RHEA:19189"/>
        <dbReference type="Rhea" id="RHEA-COMP:10474"/>
        <dbReference type="Rhea" id="RHEA-COMP:10478"/>
        <dbReference type="ChEBI" id="CHEBI:15361"/>
        <dbReference type="ChEBI" id="CHEBI:15378"/>
        <dbReference type="ChEBI" id="CHEBI:16526"/>
        <dbReference type="ChEBI" id="CHEBI:83099"/>
        <dbReference type="ChEBI" id="CHEBI:83111"/>
        <dbReference type="EC" id="1.2.4.1"/>
    </reaction>
</comment>
<evidence type="ECO:0000313" key="13">
    <source>
        <dbReference type="Proteomes" id="UP001597277"/>
    </source>
</evidence>
<dbReference type="Gene3D" id="3.40.50.920">
    <property type="match status" value="1"/>
</dbReference>
<evidence type="ECO:0000259" key="9">
    <source>
        <dbReference type="Pfam" id="PF00456"/>
    </source>
</evidence>
<organism evidence="12 13">
    <name type="scientific">Georgenia deserti</name>
    <dbReference type="NCBI Taxonomy" id="2093781"/>
    <lineage>
        <taxon>Bacteria</taxon>
        <taxon>Bacillati</taxon>
        <taxon>Actinomycetota</taxon>
        <taxon>Actinomycetes</taxon>
        <taxon>Micrococcales</taxon>
        <taxon>Bogoriellaceae</taxon>
        <taxon>Georgenia</taxon>
    </lineage>
</organism>
<dbReference type="RefSeq" id="WP_388008476.1">
    <property type="nucleotide sequence ID" value="NZ_JBHUEE010000008.1"/>
</dbReference>
<dbReference type="EMBL" id="JBHUEE010000008">
    <property type="protein sequence ID" value="MFD1719019.1"/>
    <property type="molecule type" value="Genomic_DNA"/>
</dbReference>
<evidence type="ECO:0000256" key="1">
    <source>
        <dbReference type="ARBA" id="ARBA00001964"/>
    </source>
</evidence>
<dbReference type="PIRSF" id="PIRSF000156">
    <property type="entry name" value="Pyruvate_dh_E1"/>
    <property type="match status" value="1"/>
</dbReference>
<evidence type="ECO:0000256" key="6">
    <source>
        <dbReference type="ARBA" id="ARBA00023317"/>
    </source>
</evidence>
<gene>
    <name evidence="12" type="primary">aceE</name>
    <name evidence="12" type="ORF">ACFSE6_14320</name>
</gene>
<comment type="function">
    <text evidence="8">Component of the pyruvate dehydrogenase (PDH) complex, that catalyzes the overall conversion of pyruvate to acetyl-CoA and CO(2).</text>
</comment>
<dbReference type="InterPro" id="IPR041621">
    <property type="entry name" value="PDH_E1_M"/>
</dbReference>
<dbReference type="NCBIfam" id="TIGR00759">
    <property type="entry name" value="aceE"/>
    <property type="match status" value="1"/>
</dbReference>
<dbReference type="InterPro" id="IPR029061">
    <property type="entry name" value="THDP-binding"/>
</dbReference>
<evidence type="ECO:0000256" key="2">
    <source>
        <dbReference type="ARBA" id="ARBA00012281"/>
    </source>
</evidence>
<evidence type="ECO:0000256" key="8">
    <source>
        <dbReference type="PIRNR" id="PIRNR000156"/>
    </source>
</evidence>
<dbReference type="InterPro" id="IPR004660">
    <property type="entry name" value="PDH_E1"/>
</dbReference>
<comment type="cofactor">
    <cofactor evidence="1 8">
        <name>thiamine diphosphate</name>
        <dbReference type="ChEBI" id="CHEBI:58937"/>
    </cofactor>
</comment>
<evidence type="ECO:0000313" key="12">
    <source>
        <dbReference type="EMBL" id="MFD1719019.1"/>
    </source>
</evidence>
<comment type="caution">
    <text evidence="12">The sequence shown here is derived from an EMBL/GenBank/DDBJ whole genome shotgun (WGS) entry which is preliminary data.</text>
</comment>
<evidence type="ECO:0000256" key="3">
    <source>
        <dbReference type="ARBA" id="ARBA00017172"/>
    </source>
</evidence>
<reference evidence="13" key="1">
    <citation type="journal article" date="2019" name="Int. J. Syst. Evol. Microbiol.">
        <title>The Global Catalogue of Microorganisms (GCM) 10K type strain sequencing project: providing services to taxonomists for standard genome sequencing and annotation.</title>
        <authorList>
            <consortium name="The Broad Institute Genomics Platform"/>
            <consortium name="The Broad Institute Genome Sequencing Center for Infectious Disease"/>
            <person name="Wu L."/>
            <person name="Ma J."/>
        </authorList>
    </citation>
    <scope>NUCLEOTIDE SEQUENCE [LARGE SCALE GENOMIC DNA]</scope>
    <source>
        <strain evidence="13">JCM 17130</strain>
    </source>
</reference>
<dbReference type="Pfam" id="PF17831">
    <property type="entry name" value="PDH_E1_M"/>
    <property type="match status" value="1"/>
</dbReference>
<name>A0ABW4L824_9MICO</name>
<dbReference type="InterPro" id="IPR035807">
    <property type="entry name" value="PDC_E1_N"/>
</dbReference>
<evidence type="ECO:0000256" key="7">
    <source>
        <dbReference type="ARBA" id="ARBA00051231"/>
    </source>
</evidence>
<dbReference type="GO" id="GO:0004739">
    <property type="term" value="F:pyruvate dehydrogenase (acetyl-transferring) activity"/>
    <property type="evidence" value="ECO:0007669"/>
    <property type="project" value="UniProtKB-EC"/>
</dbReference>
<dbReference type="Pfam" id="PF22613">
    <property type="entry name" value="Transketolase_C_1"/>
    <property type="match status" value="1"/>
</dbReference>
<dbReference type="Gene3D" id="3.40.50.970">
    <property type="match status" value="2"/>
</dbReference>
<feature type="domain" description="Transketolase N-terminal" evidence="9">
    <location>
        <begin position="148"/>
        <end position="321"/>
    </location>
</feature>
<sequence length="917" mass="102621">MSSRDESSPLIAGLLSQVKDIDAEETQEWLESLDGLIDERGGPRARYILLNLLQRARERSVAIPNPITTPYVNTIPVHQEPYFPGDEAVERTYRGWIRWNAAVMVTRAQRPGVAVGGHISSYASLATLYEVGMNHFFRGKQHPGGGDHIFFQGHASPGNYARAYLEGRLTEEDLDGFRQEYSHPATSEGRGLPSYPHPRRMPDFWEYPTVSMGLGPAQAIYQALANKYLHERGIKDTSQQHVWAFLGDGEMDEPESRGMLQQAAWQNLDNLTFVVNCNLQRLDGPVRGNGKIIQELEAQFRGAGWNVIKVVWGREWDALLNADKDRALVNLMNTTPDGDFQTYKANDGAYVREHFFGRDPRTKELVKNMTDEEIWALKRGGHDYRKLYAAYKAATEHTGQPTVILAHTVKGYGLGPSFAGRNATHQMKKMKTTDLKMLRDAMRIPIPDEQLEDPYNAPYYRPDENDPTLQYMIERRKALGGFIPERLTDSPHLSLPDDKPYEILRNGSGQQEVATTMAFVRLLKELMKDKEIGKRIVPIIPDEARTFGLDSIFPTAKIFNVHGQHYTSVDQDLMLSYKESEQGQILHMGINEAGSAAAMQVLGTSHAVHGEPMIPVYIFYSMFGFQRTGDQFWAAGDQLARGFIIGATAGKTTLAGEGTQHMDGHSPVLASTNPAVVHYDPAYAYEIRHIVRDGLQRMYSGEDPRDPDVLYYLTVYNEPMPQPAEPENLDVDGVLRGIYQLSAPEGDGPRVQLLASGVGVPWAVHARELLAEDWGVRAGVWSVTSWYELRRDGIAADEHNFLHPEQEPREAYVTTKLRDAGGPYVATSDFEHQVQDAIRPWVPGEYYTLGADGFGFSDTRPAARRQIFIDAHTMTVRALQALADRGEVDRDLVRQAIEKYDLFDVTAGVSGSAGGDA</sequence>
<dbReference type="InterPro" id="IPR009014">
    <property type="entry name" value="Transketo_C/PFOR_II"/>
</dbReference>
<evidence type="ECO:0000256" key="5">
    <source>
        <dbReference type="ARBA" id="ARBA00023052"/>
    </source>
</evidence>
<keyword evidence="5 8" id="KW-0786">Thiamine pyrophosphate</keyword>
<evidence type="ECO:0000259" key="11">
    <source>
        <dbReference type="Pfam" id="PF22613"/>
    </source>
</evidence>
<keyword evidence="4 8" id="KW-0560">Oxidoreductase</keyword>
<evidence type="ECO:0000256" key="4">
    <source>
        <dbReference type="ARBA" id="ARBA00023002"/>
    </source>
</evidence>
<feature type="domain" description="Pyruvate dehydrogenase E1 component middle" evidence="10">
    <location>
        <begin position="497"/>
        <end position="720"/>
    </location>
</feature>
<protein>
    <recommendedName>
        <fullName evidence="3 8">Pyruvate dehydrogenase E1 component</fullName>
        <ecNumber evidence="2 8">1.2.4.1</ecNumber>
    </recommendedName>
</protein>
<dbReference type="Pfam" id="PF00456">
    <property type="entry name" value="Transketolase_N"/>
    <property type="match status" value="1"/>
</dbReference>
<feature type="domain" description="Transketolase-like C-terminal" evidence="11">
    <location>
        <begin position="737"/>
        <end position="867"/>
    </location>
</feature>
<proteinExistence type="predicted"/>
<dbReference type="PANTHER" id="PTHR43825:SF3">
    <property type="entry name" value="PYRUVATE DEHYDROGENASE E1 COMPONENT"/>
    <property type="match status" value="1"/>
</dbReference>
<dbReference type="SUPFAM" id="SSF52922">
    <property type="entry name" value="TK C-terminal domain-like"/>
    <property type="match status" value="1"/>
</dbReference>
<dbReference type="InterPro" id="IPR055152">
    <property type="entry name" value="Transketolase-like_C_2"/>
</dbReference>
<keyword evidence="6 8" id="KW-0670">Pyruvate</keyword>
<dbReference type="InterPro" id="IPR051157">
    <property type="entry name" value="PDH/Transketolase"/>
</dbReference>
<dbReference type="InterPro" id="IPR005474">
    <property type="entry name" value="Transketolase_N"/>
</dbReference>
<dbReference type="CDD" id="cd02017">
    <property type="entry name" value="TPP_E1_EcPDC_like"/>
    <property type="match status" value="1"/>
</dbReference>
<accession>A0ABW4L824</accession>